<protein>
    <recommendedName>
        <fullName evidence="6">Gram-positive cocci surface proteins LPxTG domain-containing protein</fullName>
    </recommendedName>
</protein>
<proteinExistence type="predicted"/>
<sequence length="569" mass="58537">MRTALRTAIATALVAGVAVGTPALTAGAAFAADGPVAVQAGQAAPAAQAPTASTETETASTPVKPAAPAAAQNTTPARTGDGWIENWKAKPGETFVRDEVLRGGTVAKIVKAGALHYRAYLYKEGQAVGTIEAAGRSAAGQDNGHFFVLNPDGTTHDWVGNVAPNKPGLYRLVDGTVLQLARKDGRYGLQLIENGKGRGYTYVNGVRVVWNFGKAVVVLEQDGQFSAYVPGSAKQAAPQPIEAAGYVRTEKLLRGYEAKIFKAGESHHRAEVSYEGRQTDTFDADHRSVAGNDNGTFFVLHADGTTDNWTGNYLPGAKPGVYKLADGTTLEIAKKNGRYGIQQLRWGTHGTGFTYLTEPRQVFGFNNATVVLEQDGGFAAYIHGSAKQAAPKPVTRDEQCTVVTTVGIGAGSEAELTMSPNGPKAELQDIGSGKVFATLDRNHPSLPQSAGIVARIDNPFSATPSLYTKVEGGVGSKGGSHAFPKLPKGCALNPVKGATSGQGTTGNTGVTANNAGQTSVIPQGGVAAGAELGTGGDSTALVAAGAGAASLAAAGLGFVVLRRRVGSRG</sequence>
<feature type="chain" id="PRO_5005586058" description="Gram-positive cocci surface proteins LPxTG domain-containing protein" evidence="3">
    <location>
        <begin position="32"/>
        <end position="569"/>
    </location>
</feature>
<dbReference type="PATRIC" id="fig|1938.6.peg.922"/>
<name>A0A0L8LC99_STRVR</name>
<feature type="transmembrane region" description="Helical" evidence="2">
    <location>
        <begin position="540"/>
        <end position="561"/>
    </location>
</feature>
<comment type="caution">
    <text evidence="4">The sequence shown here is derived from an EMBL/GenBank/DDBJ whole genome shotgun (WGS) entry which is preliminary data.</text>
</comment>
<keyword evidence="2" id="KW-1133">Transmembrane helix</keyword>
<evidence type="ECO:0000313" key="5">
    <source>
        <dbReference type="Proteomes" id="UP000037023"/>
    </source>
</evidence>
<accession>A0A0L8LC99</accession>
<evidence type="ECO:0000256" key="2">
    <source>
        <dbReference type="SAM" id="Phobius"/>
    </source>
</evidence>
<feature type="compositionally biased region" description="Low complexity" evidence="1">
    <location>
        <begin position="47"/>
        <end position="79"/>
    </location>
</feature>
<dbReference type="RefSeq" id="WP_033209786.1">
    <property type="nucleotide sequence ID" value="NZ_LGUP01000021.1"/>
</dbReference>
<keyword evidence="2" id="KW-0812">Transmembrane</keyword>
<dbReference type="OrthoDB" id="4335009at2"/>
<evidence type="ECO:0000256" key="1">
    <source>
        <dbReference type="SAM" id="MobiDB-lite"/>
    </source>
</evidence>
<dbReference type="AlphaFoldDB" id="A0A0L8LC99"/>
<dbReference type="EMBL" id="LGUP01000021">
    <property type="protein sequence ID" value="KOG35868.1"/>
    <property type="molecule type" value="Genomic_DNA"/>
</dbReference>
<evidence type="ECO:0000313" key="4">
    <source>
        <dbReference type="EMBL" id="KOG35868.1"/>
    </source>
</evidence>
<evidence type="ECO:0008006" key="6">
    <source>
        <dbReference type="Google" id="ProtNLM"/>
    </source>
</evidence>
<evidence type="ECO:0000256" key="3">
    <source>
        <dbReference type="SAM" id="SignalP"/>
    </source>
</evidence>
<keyword evidence="3" id="KW-0732">Signal</keyword>
<organism evidence="4 5">
    <name type="scientific">Streptomyces viridochromogenes</name>
    <dbReference type="NCBI Taxonomy" id="1938"/>
    <lineage>
        <taxon>Bacteria</taxon>
        <taxon>Bacillati</taxon>
        <taxon>Actinomycetota</taxon>
        <taxon>Actinomycetes</taxon>
        <taxon>Kitasatosporales</taxon>
        <taxon>Streptomycetaceae</taxon>
        <taxon>Streptomyces</taxon>
    </lineage>
</organism>
<feature type="signal peptide" evidence="3">
    <location>
        <begin position="1"/>
        <end position="31"/>
    </location>
</feature>
<feature type="region of interest" description="Disordered" evidence="1">
    <location>
        <begin position="47"/>
        <end position="81"/>
    </location>
</feature>
<gene>
    <name evidence="4" type="ORF">ADK34_04165</name>
</gene>
<reference evidence="4 5" key="1">
    <citation type="submission" date="2015-06" db="EMBL/GenBank/DDBJ databases">
        <authorList>
            <person name="Hoefler B.C."/>
            <person name="Straight P.D."/>
        </authorList>
    </citation>
    <scope>NUCLEOTIDE SEQUENCE [LARGE SCALE GENOMIC DNA]</scope>
    <source>
        <strain evidence="4 5">NRRL 3427</strain>
    </source>
</reference>
<dbReference type="Proteomes" id="UP000037023">
    <property type="component" value="Unassembled WGS sequence"/>
</dbReference>
<keyword evidence="2" id="KW-0472">Membrane</keyword>